<dbReference type="InterPro" id="IPR010982">
    <property type="entry name" value="Lambda_DNA-bd_dom_sf"/>
</dbReference>
<reference evidence="3" key="1">
    <citation type="submission" date="2020-10" db="EMBL/GenBank/DDBJ databases">
        <authorList>
            <person name="Gilroy R."/>
        </authorList>
    </citation>
    <scope>NUCLEOTIDE SEQUENCE</scope>
    <source>
        <strain evidence="3">ChiW25-3613</strain>
    </source>
</reference>
<dbReference type="Gene3D" id="1.10.260.40">
    <property type="entry name" value="lambda repressor-like DNA-binding domains"/>
    <property type="match status" value="1"/>
</dbReference>
<organism evidence="3 4">
    <name type="scientific">Candidatus Coproplasma stercoripullorum</name>
    <dbReference type="NCBI Taxonomy" id="2840751"/>
    <lineage>
        <taxon>Bacteria</taxon>
        <taxon>Bacillati</taxon>
        <taxon>Bacillota</taxon>
        <taxon>Clostridia</taxon>
        <taxon>Eubacteriales</taxon>
        <taxon>Candidatus Coproplasma</taxon>
    </lineage>
</organism>
<dbReference type="EMBL" id="DVHB01000044">
    <property type="protein sequence ID" value="HIR39181.1"/>
    <property type="molecule type" value="Genomic_DNA"/>
</dbReference>
<evidence type="ECO:0000256" key="1">
    <source>
        <dbReference type="ARBA" id="ARBA00023125"/>
    </source>
</evidence>
<dbReference type="PROSITE" id="PS50943">
    <property type="entry name" value="HTH_CROC1"/>
    <property type="match status" value="1"/>
</dbReference>
<accession>A0A9D1DAS9</accession>
<dbReference type="SUPFAM" id="SSF47413">
    <property type="entry name" value="lambda repressor-like DNA-binding domains"/>
    <property type="match status" value="1"/>
</dbReference>
<dbReference type="PANTHER" id="PTHR46558:SF11">
    <property type="entry name" value="HTH-TYPE TRANSCRIPTIONAL REGULATOR XRE"/>
    <property type="match status" value="1"/>
</dbReference>
<gene>
    <name evidence="3" type="ORF">IAB90_02250</name>
</gene>
<dbReference type="Proteomes" id="UP000824179">
    <property type="component" value="Unassembled WGS sequence"/>
</dbReference>
<comment type="caution">
    <text evidence="3">The sequence shown here is derived from an EMBL/GenBank/DDBJ whole genome shotgun (WGS) entry which is preliminary data.</text>
</comment>
<dbReference type="PANTHER" id="PTHR46558">
    <property type="entry name" value="TRACRIPTIONAL REGULATORY PROTEIN-RELATED-RELATED"/>
    <property type="match status" value="1"/>
</dbReference>
<reference evidence="3" key="2">
    <citation type="journal article" date="2021" name="PeerJ">
        <title>Extensive microbial diversity within the chicken gut microbiome revealed by metagenomics and culture.</title>
        <authorList>
            <person name="Gilroy R."/>
            <person name="Ravi A."/>
            <person name="Getino M."/>
            <person name="Pursley I."/>
            <person name="Horton D.L."/>
            <person name="Alikhan N.F."/>
            <person name="Baker D."/>
            <person name="Gharbi K."/>
            <person name="Hall N."/>
            <person name="Watson M."/>
            <person name="Adriaenssens E.M."/>
            <person name="Foster-Nyarko E."/>
            <person name="Jarju S."/>
            <person name="Secka A."/>
            <person name="Antonio M."/>
            <person name="Oren A."/>
            <person name="Chaudhuri R.R."/>
            <person name="La Ragione R."/>
            <person name="Hildebrand F."/>
            <person name="Pallen M.J."/>
        </authorList>
    </citation>
    <scope>NUCLEOTIDE SEQUENCE</scope>
    <source>
        <strain evidence="3">ChiW25-3613</strain>
    </source>
</reference>
<dbReference type="CDD" id="cd00093">
    <property type="entry name" value="HTH_XRE"/>
    <property type="match status" value="1"/>
</dbReference>
<evidence type="ECO:0000259" key="2">
    <source>
        <dbReference type="PROSITE" id="PS50943"/>
    </source>
</evidence>
<name>A0A9D1DAS9_9FIRM</name>
<feature type="domain" description="HTH cro/C1-type" evidence="2">
    <location>
        <begin position="4"/>
        <end position="58"/>
    </location>
</feature>
<dbReference type="Pfam" id="PF01381">
    <property type="entry name" value="HTH_3"/>
    <property type="match status" value="1"/>
</dbReference>
<proteinExistence type="predicted"/>
<sequence>MMRLRELREEAGLTQKQLAEKIGNVQRNISNWESGASEPDISTVIKLADCFGVSTDELLGKSNSILYEREDSDIDLLLKYYLRLSYGQQQALLQFLKALTEK</sequence>
<dbReference type="GO" id="GO:0003677">
    <property type="term" value="F:DNA binding"/>
    <property type="evidence" value="ECO:0007669"/>
    <property type="project" value="UniProtKB-KW"/>
</dbReference>
<dbReference type="AlphaFoldDB" id="A0A9D1DAS9"/>
<keyword evidence="1" id="KW-0238">DNA-binding</keyword>
<evidence type="ECO:0000313" key="3">
    <source>
        <dbReference type="EMBL" id="HIR39181.1"/>
    </source>
</evidence>
<protein>
    <submittedName>
        <fullName evidence="3">Helix-turn-helix transcriptional regulator</fullName>
    </submittedName>
</protein>
<dbReference type="InterPro" id="IPR001387">
    <property type="entry name" value="Cro/C1-type_HTH"/>
</dbReference>
<evidence type="ECO:0000313" key="4">
    <source>
        <dbReference type="Proteomes" id="UP000824179"/>
    </source>
</evidence>
<dbReference type="SMART" id="SM00530">
    <property type="entry name" value="HTH_XRE"/>
    <property type="match status" value="1"/>
</dbReference>